<organism evidence="2 3">
    <name type="scientific">Streptomyces ambofaciens (strain ATCC 23877 / 3486 / DSM 40053 / JCM 4204 / NBRC 12836 / NRRL B-2516)</name>
    <dbReference type="NCBI Taxonomy" id="278992"/>
    <lineage>
        <taxon>Bacteria</taxon>
        <taxon>Bacillati</taxon>
        <taxon>Actinomycetota</taxon>
        <taxon>Actinomycetes</taxon>
        <taxon>Kitasatosporales</taxon>
        <taxon>Streptomycetaceae</taxon>
        <taxon>Streptomyces</taxon>
    </lineage>
</organism>
<dbReference type="Proteomes" id="UP000061018">
    <property type="component" value="Chromosome"/>
</dbReference>
<evidence type="ECO:0000313" key="2">
    <source>
        <dbReference type="EMBL" id="AKZ57409.1"/>
    </source>
</evidence>
<accession>A0A0K2AWL1</accession>
<reference evidence="3" key="1">
    <citation type="journal article" date="2015" name="J. Biotechnol.">
        <title>Complete genome sequence of Streptomyces ambofaciens ATCC 23877, the spiramycin producer.</title>
        <authorList>
            <person name="Thibessard A."/>
            <person name="Haas D."/>
            <person name="Gerbaud C."/>
            <person name="Aigle B."/>
            <person name="Lautru S."/>
            <person name="Pernodet J.L."/>
            <person name="Leblond P."/>
        </authorList>
    </citation>
    <scope>NUCLEOTIDE SEQUENCE [LARGE SCALE GENOMIC DNA]</scope>
    <source>
        <strain evidence="3">ATCC 23877 / 3486 / DSM 40053 / JCM 4204 / NBRC 12836 / NRRL B-2516</strain>
    </source>
</reference>
<feature type="transmembrane region" description="Helical" evidence="1">
    <location>
        <begin position="26"/>
        <end position="48"/>
    </location>
</feature>
<gene>
    <name evidence="2" type="ORF">SAM23877_4364</name>
</gene>
<sequence>MADDECVFDRGSREVHVMRLVSSTRLFLVPVLALGVSAVSSVAVAGGGRNAGSGTEASSSASAQEGVIRAETKVTTTVNGSSRTIGTGTLTPENSNWTPPACWYEPAFSPKEIEKTVKLWRSIDGLPFLGGVGDFVGDSLDAYYKDGEPYKDYNLDKEGEGMFWAAVKNPNRKDDPEANSCDKQPFWVDEGDVPEEPLALTPQILAEYAYDELPVPGTEIEMKPAGATKVNLPTWIWLDKAKFKKISVTASLPGTGLSATTTAEPVSLHIDPGTGDAQTFPASGDCEINADGSIGEPYADGKANDTPPCGVTYLRASGADGAYPLQATVTWKISWTSTTGEGGDLPEGTFGATQDVTVQEIQSVNR</sequence>
<dbReference type="KEGG" id="samb:SAM23877_4364"/>
<keyword evidence="1" id="KW-0812">Transmembrane</keyword>
<proteinExistence type="predicted"/>
<name>A0A0K2AWL1_STRA7</name>
<keyword evidence="1" id="KW-0472">Membrane</keyword>
<dbReference type="EMBL" id="CP012382">
    <property type="protein sequence ID" value="AKZ57409.1"/>
    <property type="molecule type" value="Genomic_DNA"/>
</dbReference>
<evidence type="ECO:0000313" key="3">
    <source>
        <dbReference type="Proteomes" id="UP000061018"/>
    </source>
</evidence>
<evidence type="ECO:0000256" key="1">
    <source>
        <dbReference type="SAM" id="Phobius"/>
    </source>
</evidence>
<dbReference type="AlphaFoldDB" id="A0A0K2AWL1"/>
<protein>
    <submittedName>
        <fullName evidence="2">Secreted protein</fullName>
    </submittedName>
</protein>
<keyword evidence="1" id="KW-1133">Transmembrane helix</keyword>